<reference evidence="2" key="1">
    <citation type="journal article" date="2022" name="bioRxiv">
        <title>Sequencing and chromosome-scale assembly of the giantPleurodeles waltlgenome.</title>
        <authorList>
            <person name="Brown T."/>
            <person name="Elewa A."/>
            <person name="Iarovenko S."/>
            <person name="Subramanian E."/>
            <person name="Araus A.J."/>
            <person name="Petzold A."/>
            <person name="Susuki M."/>
            <person name="Suzuki K.-i.T."/>
            <person name="Hayashi T."/>
            <person name="Toyoda A."/>
            <person name="Oliveira C."/>
            <person name="Osipova E."/>
            <person name="Leigh N.D."/>
            <person name="Simon A."/>
            <person name="Yun M.H."/>
        </authorList>
    </citation>
    <scope>NUCLEOTIDE SEQUENCE</scope>
    <source>
        <strain evidence="2">20211129_DDA</strain>
        <tissue evidence="2">Liver</tissue>
    </source>
</reference>
<dbReference type="AlphaFoldDB" id="A0AAV7M4V6"/>
<evidence type="ECO:0000313" key="2">
    <source>
        <dbReference type="EMBL" id="KAJ1098213.1"/>
    </source>
</evidence>
<proteinExistence type="predicted"/>
<name>A0AAV7M4V6_PLEWA</name>
<dbReference type="EMBL" id="JANPWB010000014">
    <property type="protein sequence ID" value="KAJ1098213.1"/>
    <property type="molecule type" value="Genomic_DNA"/>
</dbReference>
<comment type="caution">
    <text evidence="2">The sequence shown here is derived from an EMBL/GenBank/DDBJ whole genome shotgun (WGS) entry which is preliminary data.</text>
</comment>
<sequence>MNETPDVKQASKQAVSRAGCWLPRAVNEPHIDRLPLPFSVWTAIRYLMWAIESHPRPCGIQWGSWTSYPGAQSPACSKEPPGALRSREET</sequence>
<organism evidence="2 3">
    <name type="scientific">Pleurodeles waltl</name>
    <name type="common">Iberian ribbed newt</name>
    <dbReference type="NCBI Taxonomy" id="8319"/>
    <lineage>
        <taxon>Eukaryota</taxon>
        <taxon>Metazoa</taxon>
        <taxon>Chordata</taxon>
        <taxon>Craniata</taxon>
        <taxon>Vertebrata</taxon>
        <taxon>Euteleostomi</taxon>
        <taxon>Amphibia</taxon>
        <taxon>Batrachia</taxon>
        <taxon>Caudata</taxon>
        <taxon>Salamandroidea</taxon>
        <taxon>Salamandridae</taxon>
        <taxon>Pleurodelinae</taxon>
        <taxon>Pleurodeles</taxon>
    </lineage>
</organism>
<gene>
    <name evidence="2" type="ORF">NDU88_003329</name>
</gene>
<feature type="region of interest" description="Disordered" evidence="1">
    <location>
        <begin position="69"/>
        <end position="90"/>
    </location>
</feature>
<dbReference type="Proteomes" id="UP001066276">
    <property type="component" value="Chromosome 10"/>
</dbReference>
<accession>A0AAV7M4V6</accession>
<evidence type="ECO:0000313" key="3">
    <source>
        <dbReference type="Proteomes" id="UP001066276"/>
    </source>
</evidence>
<protein>
    <submittedName>
        <fullName evidence="2">Uncharacterized protein</fullName>
    </submittedName>
</protein>
<keyword evidence="3" id="KW-1185">Reference proteome</keyword>
<evidence type="ECO:0000256" key="1">
    <source>
        <dbReference type="SAM" id="MobiDB-lite"/>
    </source>
</evidence>